<dbReference type="CDD" id="cd00093">
    <property type="entry name" value="HTH_XRE"/>
    <property type="match status" value="1"/>
</dbReference>
<evidence type="ECO:0000256" key="1">
    <source>
        <dbReference type="SAM" id="MobiDB-lite"/>
    </source>
</evidence>
<name>A0ABV7J2Y7_9RHOB</name>
<dbReference type="RefSeq" id="WP_380072102.1">
    <property type="nucleotide sequence ID" value="NZ_JBHRTO010000001.1"/>
</dbReference>
<dbReference type="Gene3D" id="1.10.260.40">
    <property type="entry name" value="lambda repressor-like DNA-binding domains"/>
    <property type="match status" value="1"/>
</dbReference>
<dbReference type="PROSITE" id="PS50943">
    <property type="entry name" value="HTH_CROC1"/>
    <property type="match status" value="1"/>
</dbReference>
<dbReference type="InterPro" id="IPR001387">
    <property type="entry name" value="Cro/C1-type_HTH"/>
</dbReference>
<reference evidence="4" key="1">
    <citation type="journal article" date="2019" name="Int. J. Syst. Evol. Microbiol.">
        <title>The Global Catalogue of Microorganisms (GCM) 10K type strain sequencing project: providing services to taxonomists for standard genome sequencing and annotation.</title>
        <authorList>
            <consortium name="The Broad Institute Genomics Platform"/>
            <consortium name="The Broad Institute Genome Sequencing Center for Infectious Disease"/>
            <person name="Wu L."/>
            <person name="Ma J."/>
        </authorList>
    </citation>
    <scope>NUCLEOTIDE SEQUENCE [LARGE SCALE GENOMIC DNA]</scope>
    <source>
        <strain evidence="4">KCTC 52039</strain>
    </source>
</reference>
<dbReference type="Pfam" id="PF01381">
    <property type="entry name" value="HTH_3"/>
    <property type="match status" value="1"/>
</dbReference>
<accession>A0ABV7J2Y7</accession>
<keyword evidence="4" id="KW-1185">Reference proteome</keyword>
<sequence>MEKLSQYLSSSGKTQRHFAEEVGVDKSVMSRFLSGKAKPGREVAVRIARLSNDAVPVSSWSSAEPSSPPAEDAA</sequence>
<dbReference type="SUPFAM" id="SSF47413">
    <property type="entry name" value="lambda repressor-like DNA-binding domains"/>
    <property type="match status" value="1"/>
</dbReference>
<proteinExistence type="predicted"/>
<organism evidence="3 4">
    <name type="scientific">Cypionkella sinensis</name>
    <dbReference type="NCBI Taxonomy" id="1756043"/>
    <lineage>
        <taxon>Bacteria</taxon>
        <taxon>Pseudomonadati</taxon>
        <taxon>Pseudomonadota</taxon>
        <taxon>Alphaproteobacteria</taxon>
        <taxon>Rhodobacterales</taxon>
        <taxon>Paracoccaceae</taxon>
        <taxon>Cypionkella</taxon>
    </lineage>
</organism>
<comment type="caution">
    <text evidence="3">The sequence shown here is derived from an EMBL/GenBank/DDBJ whole genome shotgun (WGS) entry which is preliminary data.</text>
</comment>
<protein>
    <submittedName>
        <fullName evidence="3">Helix-turn-helix domain-containing protein</fullName>
    </submittedName>
</protein>
<feature type="domain" description="HTH cro/C1-type" evidence="2">
    <location>
        <begin position="4"/>
        <end position="50"/>
    </location>
</feature>
<dbReference type="InterPro" id="IPR010982">
    <property type="entry name" value="Lambda_DNA-bd_dom_sf"/>
</dbReference>
<feature type="compositionally biased region" description="Low complexity" evidence="1">
    <location>
        <begin position="54"/>
        <end position="74"/>
    </location>
</feature>
<evidence type="ECO:0000313" key="3">
    <source>
        <dbReference type="EMBL" id="MFC3180478.1"/>
    </source>
</evidence>
<evidence type="ECO:0000259" key="2">
    <source>
        <dbReference type="PROSITE" id="PS50943"/>
    </source>
</evidence>
<feature type="region of interest" description="Disordered" evidence="1">
    <location>
        <begin position="53"/>
        <end position="74"/>
    </location>
</feature>
<dbReference type="SMART" id="SM00530">
    <property type="entry name" value="HTH_XRE"/>
    <property type="match status" value="1"/>
</dbReference>
<dbReference type="EMBL" id="JBHRTO010000001">
    <property type="protein sequence ID" value="MFC3180478.1"/>
    <property type="molecule type" value="Genomic_DNA"/>
</dbReference>
<gene>
    <name evidence="3" type="ORF">ACFOGH_05720</name>
</gene>
<dbReference type="Proteomes" id="UP001595547">
    <property type="component" value="Unassembled WGS sequence"/>
</dbReference>
<evidence type="ECO:0000313" key="4">
    <source>
        <dbReference type="Proteomes" id="UP001595547"/>
    </source>
</evidence>